<keyword evidence="5" id="KW-1185">Reference proteome</keyword>
<dbReference type="GO" id="GO:0016020">
    <property type="term" value="C:membrane"/>
    <property type="evidence" value="ECO:0007669"/>
    <property type="project" value="TreeGrafter"/>
</dbReference>
<sequence>MNTPSTVLITGATAGFGHEFAKLFAKEGYNLILVARSDDELKQVASSLEQLYQPGQVVCIAKDLAEAGSAQALYDDIRQHNLTVDVLINNAGFGEHGLFTETDLEKELKIIQLNIATLTHLTKLYLREMVARDAGKILQLASVASFMPFPKMAVYAATKAYVLSFTESLQNELKDTHVTLTALCPGASDTEFFERAGAEDTVIVQDTPLYDAEEVAQAGFDALMKGEKRVIPGGMNKVQAWMSNLLPDSLLAAVSNKMMEEKK</sequence>
<evidence type="ECO:0000256" key="3">
    <source>
        <dbReference type="RuleBase" id="RU000363"/>
    </source>
</evidence>
<organism evidence="4 5">
    <name type="scientific">Catalinimonas alkaloidigena</name>
    <dbReference type="NCBI Taxonomy" id="1075417"/>
    <lineage>
        <taxon>Bacteria</taxon>
        <taxon>Pseudomonadati</taxon>
        <taxon>Bacteroidota</taxon>
        <taxon>Cytophagia</taxon>
        <taxon>Cytophagales</taxon>
        <taxon>Catalimonadaceae</taxon>
        <taxon>Catalinimonas</taxon>
    </lineage>
</organism>
<dbReference type="Proteomes" id="UP000198510">
    <property type="component" value="Unassembled WGS sequence"/>
</dbReference>
<dbReference type="Gene3D" id="3.40.50.720">
    <property type="entry name" value="NAD(P)-binding Rossmann-like Domain"/>
    <property type="match status" value="1"/>
</dbReference>
<dbReference type="InterPro" id="IPR036291">
    <property type="entry name" value="NAD(P)-bd_dom_sf"/>
</dbReference>
<dbReference type="OrthoDB" id="9808814at2"/>
<dbReference type="PRINTS" id="PR00081">
    <property type="entry name" value="GDHRDH"/>
</dbReference>
<dbReference type="PIRSF" id="PIRSF000126">
    <property type="entry name" value="11-beta-HSD1"/>
    <property type="match status" value="1"/>
</dbReference>
<dbReference type="RefSeq" id="WP_089680518.1">
    <property type="nucleotide sequence ID" value="NZ_FNFO01000002.1"/>
</dbReference>
<dbReference type="InterPro" id="IPR020904">
    <property type="entry name" value="Sc_DH/Rdtase_CS"/>
</dbReference>
<accession>A0A1G9BNQ2</accession>
<evidence type="ECO:0000313" key="4">
    <source>
        <dbReference type="EMBL" id="SDK41053.1"/>
    </source>
</evidence>
<gene>
    <name evidence="4" type="ORF">SAMN05421823_102669</name>
</gene>
<dbReference type="AlphaFoldDB" id="A0A1G9BNQ2"/>
<dbReference type="Pfam" id="PF00106">
    <property type="entry name" value="adh_short"/>
    <property type="match status" value="1"/>
</dbReference>
<keyword evidence="2" id="KW-0560">Oxidoreductase</keyword>
<evidence type="ECO:0000313" key="5">
    <source>
        <dbReference type="Proteomes" id="UP000198510"/>
    </source>
</evidence>
<dbReference type="STRING" id="1075417.SAMN05421823_102669"/>
<dbReference type="InterPro" id="IPR002347">
    <property type="entry name" value="SDR_fam"/>
</dbReference>
<dbReference type="EMBL" id="FNFO01000002">
    <property type="protein sequence ID" value="SDK41053.1"/>
    <property type="molecule type" value="Genomic_DNA"/>
</dbReference>
<dbReference type="SUPFAM" id="SSF51735">
    <property type="entry name" value="NAD(P)-binding Rossmann-fold domains"/>
    <property type="match status" value="1"/>
</dbReference>
<dbReference type="PROSITE" id="PS00061">
    <property type="entry name" value="ADH_SHORT"/>
    <property type="match status" value="1"/>
</dbReference>
<dbReference type="PANTHER" id="PTHR44196">
    <property type="entry name" value="DEHYDROGENASE/REDUCTASE SDR FAMILY MEMBER 7B"/>
    <property type="match status" value="1"/>
</dbReference>
<dbReference type="PANTHER" id="PTHR44196:SF2">
    <property type="entry name" value="SHORT-CHAIN DEHYDROGENASE-RELATED"/>
    <property type="match status" value="1"/>
</dbReference>
<reference evidence="4 5" key="1">
    <citation type="submission" date="2016-10" db="EMBL/GenBank/DDBJ databases">
        <authorList>
            <person name="de Groot N.N."/>
        </authorList>
    </citation>
    <scope>NUCLEOTIDE SEQUENCE [LARGE SCALE GENOMIC DNA]</scope>
    <source>
        <strain evidence="4 5">DSM 25186</strain>
    </source>
</reference>
<evidence type="ECO:0000256" key="1">
    <source>
        <dbReference type="ARBA" id="ARBA00006484"/>
    </source>
</evidence>
<proteinExistence type="inferred from homology"/>
<evidence type="ECO:0000256" key="2">
    <source>
        <dbReference type="ARBA" id="ARBA00023002"/>
    </source>
</evidence>
<dbReference type="GO" id="GO:0016491">
    <property type="term" value="F:oxidoreductase activity"/>
    <property type="evidence" value="ECO:0007669"/>
    <property type="project" value="UniProtKB-KW"/>
</dbReference>
<name>A0A1G9BNQ2_9BACT</name>
<dbReference type="PRINTS" id="PR00080">
    <property type="entry name" value="SDRFAMILY"/>
</dbReference>
<protein>
    <recommendedName>
        <fullName evidence="6">Short-chain dehydrogenase</fullName>
    </recommendedName>
</protein>
<comment type="similarity">
    <text evidence="1 3">Belongs to the short-chain dehydrogenases/reductases (SDR) family.</text>
</comment>
<evidence type="ECO:0008006" key="6">
    <source>
        <dbReference type="Google" id="ProtNLM"/>
    </source>
</evidence>
<dbReference type="CDD" id="cd05233">
    <property type="entry name" value="SDR_c"/>
    <property type="match status" value="1"/>
</dbReference>